<evidence type="ECO:0000313" key="7">
    <source>
        <dbReference type="EMBL" id="ODV81315.1"/>
    </source>
</evidence>
<evidence type="ECO:0000259" key="6">
    <source>
        <dbReference type="PROSITE" id="PS51503"/>
    </source>
</evidence>
<dbReference type="GO" id="GO:0033617">
    <property type="term" value="P:mitochondrial respiratory chain complex IV assembly"/>
    <property type="evidence" value="ECO:0007669"/>
    <property type="project" value="TreeGrafter"/>
</dbReference>
<protein>
    <recommendedName>
        <fullName evidence="6">HIG1 domain-containing protein</fullName>
    </recommendedName>
</protein>
<feature type="domain" description="HIG1" evidence="6">
    <location>
        <begin position="88"/>
        <end position="179"/>
    </location>
</feature>
<dbReference type="PANTHER" id="PTHR28018">
    <property type="entry name" value="RESPIRATORY SUPERCOMPLEX FACTOR 2, MITOCHONDRIAL"/>
    <property type="match status" value="1"/>
</dbReference>
<dbReference type="OrthoDB" id="1915122at2759"/>
<gene>
    <name evidence="7" type="ORF">CANTADRAFT_25501</name>
</gene>
<evidence type="ECO:0000256" key="4">
    <source>
        <dbReference type="ARBA" id="ARBA00023136"/>
    </source>
</evidence>
<dbReference type="Pfam" id="PF04588">
    <property type="entry name" value="HIG_1_N"/>
    <property type="match status" value="1"/>
</dbReference>
<dbReference type="Gene3D" id="6.10.140.1320">
    <property type="match status" value="1"/>
</dbReference>
<dbReference type="RefSeq" id="XP_020066437.1">
    <property type="nucleotide sequence ID" value="XM_020207441.1"/>
</dbReference>
<dbReference type="PANTHER" id="PTHR28018:SF3">
    <property type="entry name" value="RESPIRATORY SUPERCOMPLEX FACTOR 2, MITOCHONDRIAL"/>
    <property type="match status" value="1"/>
</dbReference>
<evidence type="ECO:0000256" key="3">
    <source>
        <dbReference type="ARBA" id="ARBA00022989"/>
    </source>
</evidence>
<evidence type="ECO:0000256" key="2">
    <source>
        <dbReference type="ARBA" id="ARBA00022692"/>
    </source>
</evidence>
<dbReference type="EMBL" id="KV453910">
    <property type="protein sequence ID" value="ODV81315.1"/>
    <property type="molecule type" value="Genomic_DNA"/>
</dbReference>
<name>A0A1E4SP88_9ASCO</name>
<comment type="subcellular location">
    <subcellularLocation>
        <location evidence="1">Mitochondrion</location>
    </subcellularLocation>
</comment>
<evidence type="ECO:0000256" key="5">
    <source>
        <dbReference type="SAM" id="Phobius"/>
    </source>
</evidence>
<dbReference type="STRING" id="984487.A0A1E4SP88"/>
<sequence length="199" mass="22981">MKILSDEERNAHWNAVLYEGTKGLIIGIGFSYGLVTYIKKKNPILYKRMSASTKAATWAVPSIGISAFWADEGSVKFDEETYRSDYLQKQKEEMEAKLQQMSTSDRVMHHLNDNKYKIIVGSWAASLYGSWRYVNRDPFMNTQQKLVQARVYAQALTVVLLLSTIVLSMKEAEMKKKEPKPVPEWKRYLDEQEAIKKSQ</sequence>
<proteinExistence type="predicted"/>
<feature type="transmembrane region" description="Helical" evidence="5">
    <location>
        <begin position="151"/>
        <end position="169"/>
    </location>
</feature>
<dbReference type="GO" id="GO:0005739">
    <property type="term" value="C:mitochondrion"/>
    <property type="evidence" value="ECO:0007669"/>
    <property type="project" value="UniProtKB-SubCell"/>
</dbReference>
<feature type="transmembrane region" description="Helical" evidence="5">
    <location>
        <begin position="116"/>
        <end position="131"/>
    </location>
</feature>
<keyword evidence="8" id="KW-1185">Reference proteome</keyword>
<dbReference type="Proteomes" id="UP000094285">
    <property type="component" value="Unassembled WGS sequence"/>
</dbReference>
<reference evidence="8" key="1">
    <citation type="submission" date="2016-05" db="EMBL/GenBank/DDBJ databases">
        <title>Comparative genomics of biotechnologically important yeasts.</title>
        <authorList>
            <consortium name="DOE Joint Genome Institute"/>
            <person name="Riley R."/>
            <person name="Haridas S."/>
            <person name="Wolfe K.H."/>
            <person name="Lopes M.R."/>
            <person name="Hittinger C.T."/>
            <person name="Goker M."/>
            <person name="Salamov A."/>
            <person name="Wisecaver J."/>
            <person name="Long T.M."/>
            <person name="Aerts A.L."/>
            <person name="Barry K."/>
            <person name="Choi C."/>
            <person name="Clum A."/>
            <person name="Coughlan A.Y."/>
            <person name="Deshpande S."/>
            <person name="Douglass A.P."/>
            <person name="Hanson S.J."/>
            <person name="Klenk H.-P."/>
            <person name="Labutti K."/>
            <person name="Lapidus A."/>
            <person name="Lindquist E."/>
            <person name="Lipzen A."/>
            <person name="Meier-Kolthoff J.P."/>
            <person name="Ohm R.A."/>
            <person name="Otillar R.P."/>
            <person name="Pangilinan J."/>
            <person name="Peng Y."/>
            <person name="Rokas A."/>
            <person name="Rosa C.A."/>
            <person name="Scheuner C."/>
            <person name="Sibirny A.A."/>
            <person name="Slot J.C."/>
            <person name="Stielow J.B."/>
            <person name="Sun H."/>
            <person name="Kurtzman C.P."/>
            <person name="Blackwell M."/>
            <person name="Grigoriev I.V."/>
            <person name="Jeffries T.W."/>
        </authorList>
    </citation>
    <scope>NUCLEOTIDE SEQUENCE [LARGE SCALE GENOMIC DNA]</scope>
    <source>
        <strain evidence="8">NRRL Y-17324</strain>
    </source>
</reference>
<evidence type="ECO:0000256" key="1">
    <source>
        <dbReference type="ARBA" id="ARBA00004173"/>
    </source>
</evidence>
<accession>A0A1E4SP88</accession>
<dbReference type="AlphaFoldDB" id="A0A1E4SP88"/>
<organism evidence="7 8">
    <name type="scientific">Suhomyces tanzawaensis NRRL Y-17324</name>
    <dbReference type="NCBI Taxonomy" id="984487"/>
    <lineage>
        <taxon>Eukaryota</taxon>
        <taxon>Fungi</taxon>
        <taxon>Dikarya</taxon>
        <taxon>Ascomycota</taxon>
        <taxon>Saccharomycotina</taxon>
        <taxon>Pichiomycetes</taxon>
        <taxon>Debaryomycetaceae</taxon>
        <taxon>Suhomyces</taxon>
    </lineage>
</organism>
<evidence type="ECO:0000313" key="8">
    <source>
        <dbReference type="Proteomes" id="UP000094285"/>
    </source>
</evidence>
<keyword evidence="3 5" id="KW-1133">Transmembrane helix</keyword>
<keyword evidence="2 5" id="KW-0812">Transmembrane</keyword>
<feature type="transmembrane region" description="Helical" evidence="5">
    <location>
        <begin position="20"/>
        <end position="38"/>
    </location>
</feature>
<dbReference type="PROSITE" id="PS51503">
    <property type="entry name" value="HIG1"/>
    <property type="match status" value="1"/>
</dbReference>
<keyword evidence="4 5" id="KW-0472">Membrane</keyword>
<dbReference type="GeneID" id="30981578"/>
<dbReference type="InterPro" id="IPR040153">
    <property type="entry name" value="Rcf2"/>
</dbReference>
<dbReference type="InterPro" id="IPR007667">
    <property type="entry name" value="Hypoxia_induced_domain"/>
</dbReference>